<feature type="domain" description="EamA" evidence="2">
    <location>
        <begin position="9"/>
        <end position="115"/>
    </location>
</feature>
<evidence type="ECO:0000313" key="3">
    <source>
        <dbReference type="EMBL" id="EFH12703.1"/>
    </source>
</evidence>
<accession>D5RJ21</accession>
<feature type="non-terminal residue" evidence="3">
    <location>
        <position position="116"/>
    </location>
</feature>
<feature type="transmembrane region" description="Helical" evidence="1">
    <location>
        <begin position="12"/>
        <end position="33"/>
    </location>
</feature>
<proteinExistence type="predicted"/>
<dbReference type="Proteomes" id="UP000005324">
    <property type="component" value="Unassembled WGS sequence"/>
</dbReference>
<name>D5RJ21_9PROT</name>
<dbReference type="RefSeq" id="WP_007004140.1">
    <property type="nucleotide sequence ID" value="NZ_GG770778.1"/>
</dbReference>
<sequence length="116" mass="12142">MPHLSQRARGMAMLTGTALVWGGMFAVVKPLMAALDPFTLTVLRYGPVAPLLLALLWAVEGRAALRLEGAGPRLWALGTLGFAGFGLLAFLGLARAEPQHASVIPALMPLIAVAIT</sequence>
<comment type="caution">
    <text evidence="3">The sequence shown here is derived from an EMBL/GenBank/DDBJ whole genome shotgun (WGS) entry which is preliminary data.</text>
</comment>
<keyword evidence="4" id="KW-1185">Reference proteome</keyword>
<evidence type="ECO:0000256" key="1">
    <source>
        <dbReference type="SAM" id="Phobius"/>
    </source>
</evidence>
<dbReference type="InterPro" id="IPR000620">
    <property type="entry name" value="EamA_dom"/>
</dbReference>
<organism evidence="3 4">
    <name type="scientific">Pseudoroseomonas cervicalis ATCC 49957</name>
    <dbReference type="NCBI Taxonomy" id="525371"/>
    <lineage>
        <taxon>Bacteria</taxon>
        <taxon>Pseudomonadati</taxon>
        <taxon>Pseudomonadota</taxon>
        <taxon>Alphaproteobacteria</taxon>
        <taxon>Acetobacterales</taxon>
        <taxon>Roseomonadaceae</taxon>
        <taxon>Roseomonas</taxon>
    </lineage>
</organism>
<keyword evidence="1" id="KW-0812">Transmembrane</keyword>
<evidence type="ECO:0000313" key="4">
    <source>
        <dbReference type="Proteomes" id="UP000005324"/>
    </source>
</evidence>
<keyword evidence="1" id="KW-0472">Membrane</keyword>
<dbReference type="HOGENOM" id="CLU_2114202_0_0_5"/>
<gene>
    <name evidence="3" type="ORF">HMPREF0731_1081</name>
</gene>
<feature type="transmembrane region" description="Helical" evidence="1">
    <location>
        <begin position="45"/>
        <end position="65"/>
    </location>
</feature>
<dbReference type="Pfam" id="PF00892">
    <property type="entry name" value="EamA"/>
    <property type="match status" value="1"/>
</dbReference>
<keyword evidence="1" id="KW-1133">Transmembrane helix</keyword>
<protein>
    <recommendedName>
        <fullName evidence="2">EamA domain-containing protein</fullName>
    </recommendedName>
</protein>
<reference evidence="3 4" key="1">
    <citation type="submission" date="2010-04" db="EMBL/GenBank/DDBJ databases">
        <authorList>
            <person name="Qin X."/>
            <person name="Bachman B."/>
            <person name="Battles P."/>
            <person name="Bell A."/>
            <person name="Bess C."/>
            <person name="Bickham C."/>
            <person name="Chaboub L."/>
            <person name="Chen D."/>
            <person name="Coyle M."/>
            <person name="Deiros D.R."/>
            <person name="Dinh H."/>
            <person name="Forbes L."/>
            <person name="Fowler G."/>
            <person name="Francisco L."/>
            <person name="Fu Q."/>
            <person name="Gubbala S."/>
            <person name="Hale W."/>
            <person name="Han Y."/>
            <person name="Hemphill L."/>
            <person name="Highlander S.K."/>
            <person name="Hirani K."/>
            <person name="Hogues M."/>
            <person name="Jackson L."/>
            <person name="Jakkamsetti A."/>
            <person name="Javaid M."/>
            <person name="Jiang H."/>
            <person name="Korchina V."/>
            <person name="Kovar C."/>
            <person name="Lara F."/>
            <person name="Lee S."/>
            <person name="Mata R."/>
            <person name="Mathew T."/>
            <person name="Moen C."/>
            <person name="Morales K."/>
            <person name="Munidasa M."/>
            <person name="Nazareth L."/>
            <person name="Ngo R."/>
            <person name="Nguyen L."/>
            <person name="Okwuonu G."/>
            <person name="Ongeri F."/>
            <person name="Patil S."/>
            <person name="Petrosino J."/>
            <person name="Pham C."/>
            <person name="Pham P."/>
            <person name="Pu L.-L."/>
            <person name="Puazo M."/>
            <person name="Raj R."/>
            <person name="Reid J."/>
            <person name="Rouhana J."/>
            <person name="Saada N."/>
            <person name="Shang Y."/>
            <person name="Simmons D."/>
            <person name="Thornton R."/>
            <person name="Warren J."/>
            <person name="Weissenberger G."/>
            <person name="Zhang J."/>
            <person name="Zhang L."/>
            <person name="Zhou C."/>
            <person name="Zhu D."/>
            <person name="Muzny D."/>
            <person name="Worley K."/>
            <person name="Gibbs R."/>
        </authorList>
    </citation>
    <scope>NUCLEOTIDE SEQUENCE [LARGE SCALE GENOMIC DNA]</scope>
    <source>
        <strain evidence="3 4">ATCC 49957</strain>
    </source>
</reference>
<feature type="transmembrane region" description="Helical" evidence="1">
    <location>
        <begin position="74"/>
        <end position="93"/>
    </location>
</feature>
<evidence type="ECO:0000259" key="2">
    <source>
        <dbReference type="Pfam" id="PF00892"/>
    </source>
</evidence>
<dbReference type="EMBL" id="ADVL01000179">
    <property type="protein sequence ID" value="EFH12703.1"/>
    <property type="molecule type" value="Genomic_DNA"/>
</dbReference>
<dbReference type="AlphaFoldDB" id="D5RJ21"/>
<dbReference type="OrthoDB" id="4167046at2"/>
<dbReference type="GO" id="GO:0016020">
    <property type="term" value="C:membrane"/>
    <property type="evidence" value="ECO:0007669"/>
    <property type="project" value="InterPro"/>
</dbReference>